<proteinExistence type="predicted"/>
<keyword evidence="2" id="KW-0808">Transferase</keyword>
<keyword evidence="1" id="KW-0472">Membrane</keyword>
<dbReference type="EMBL" id="BK015026">
    <property type="protein sequence ID" value="DAD87768.1"/>
    <property type="molecule type" value="Genomic_DNA"/>
</dbReference>
<keyword evidence="1" id="KW-0812">Transmembrane</keyword>
<name>A0A8S5MZX1_9CAUD</name>
<keyword evidence="2" id="KW-0418">Kinase</keyword>
<protein>
    <submittedName>
        <fullName evidence="2">Rhoptry kinase family protein kinase, kinase, membrane, TRANSFERASE</fullName>
    </submittedName>
</protein>
<reference evidence="2" key="1">
    <citation type="journal article" date="2021" name="Proc. Natl. Acad. Sci. U.S.A.">
        <title>A Catalog of Tens of Thousands of Viruses from Human Metagenomes Reveals Hidden Associations with Chronic Diseases.</title>
        <authorList>
            <person name="Tisza M.J."/>
            <person name="Buck C.B."/>
        </authorList>
    </citation>
    <scope>NUCLEOTIDE SEQUENCE</scope>
    <source>
        <strain evidence="2">Ctval4</strain>
    </source>
</reference>
<sequence>MFSYSFGVILWYCLQGGLIGAGIALWAVIKK</sequence>
<dbReference type="GO" id="GO:0016301">
    <property type="term" value="F:kinase activity"/>
    <property type="evidence" value="ECO:0007669"/>
    <property type="project" value="UniProtKB-KW"/>
</dbReference>
<accession>A0A8S5MZX1</accession>
<evidence type="ECO:0000256" key="1">
    <source>
        <dbReference type="SAM" id="Phobius"/>
    </source>
</evidence>
<feature type="transmembrane region" description="Helical" evidence="1">
    <location>
        <begin position="6"/>
        <end position="29"/>
    </location>
</feature>
<evidence type="ECO:0000313" key="2">
    <source>
        <dbReference type="EMBL" id="DAD87768.1"/>
    </source>
</evidence>
<keyword evidence="1" id="KW-1133">Transmembrane helix</keyword>
<organism evidence="2">
    <name type="scientific">Podoviridae sp. ctval4</name>
    <dbReference type="NCBI Taxonomy" id="2826585"/>
    <lineage>
        <taxon>Viruses</taxon>
        <taxon>Duplodnaviria</taxon>
        <taxon>Heunggongvirae</taxon>
        <taxon>Uroviricota</taxon>
        <taxon>Caudoviricetes</taxon>
    </lineage>
</organism>